<comment type="subcellular location">
    <subcellularLocation>
        <location evidence="5">Cytoplasm</location>
    </subcellularLocation>
    <text evidence="5">Localizes to the division site, in a FtsZ-dependent manner.</text>
</comment>
<evidence type="ECO:0000256" key="2">
    <source>
        <dbReference type="ARBA" id="ARBA00023210"/>
    </source>
</evidence>
<gene>
    <name evidence="5" type="primary">sepF</name>
    <name evidence="6" type="ORF">FYJ78_12135</name>
</gene>
<evidence type="ECO:0000313" key="6">
    <source>
        <dbReference type="EMBL" id="MSV25900.1"/>
    </source>
</evidence>
<dbReference type="Proteomes" id="UP000430222">
    <property type="component" value="Unassembled WGS sequence"/>
</dbReference>
<comment type="subunit">
    <text evidence="5">Homodimer. Interacts with FtsZ.</text>
</comment>
<dbReference type="InterPro" id="IPR023052">
    <property type="entry name" value="Cell_div_SepF"/>
</dbReference>
<keyword evidence="3 5" id="KW-0131">Cell cycle</keyword>
<dbReference type="GO" id="GO:0043093">
    <property type="term" value="P:FtsZ-dependent cytokinesis"/>
    <property type="evidence" value="ECO:0007669"/>
    <property type="project" value="UniProtKB-UniRule"/>
</dbReference>
<evidence type="ECO:0000256" key="3">
    <source>
        <dbReference type="ARBA" id="ARBA00023306"/>
    </source>
</evidence>
<comment type="function">
    <text evidence="4 5">Cell division protein that is part of the divisome complex and is recruited early to the Z-ring. Probably stimulates Z-ring formation, perhaps through the cross-linking of FtsZ protofilaments. Its function overlaps with FtsA.</text>
</comment>
<keyword evidence="2 5" id="KW-0717">Septation</keyword>
<comment type="caution">
    <text evidence="6">The sequence shown here is derived from an EMBL/GenBank/DDBJ whole genome shotgun (WGS) entry which is preliminary data.</text>
</comment>
<accession>A0A6I2V0N1</accession>
<keyword evidence="7" id="KW-1185">Reference proteome</keyword>
<dbReference type="RefSeq" id="WP_154621665.1">
    <property type="nucleotide sequence ID" value="NZ_CBCTNG010000008.1"/>
</dbReference>
<keyword evidence="1 5" id="KW-0132">Cell division</keyword>
<dbReference type="Gene3D" id="3.30.110.150">
    <property type="entry name" value="SepF-like protein"/>
    <property type="match status" value="1"/>
</dbReference>
<sequence>MGGISLIKDKVMNVVDFIMPPLDEEEELGSEISAAGEKAAGVHSARTASASVNCFSEDLKVSNGGTIHVERPSAAPSYSRQSKSRPQFTVHTMKQPALKVQIYAPRNFDQVTAIADDLKAGKACVVNYEKVETEEQRRICDFVNGVCYVLDGCAKRISAQIVLYVPEGVDVAEAMTVALTD</sequence>
<dbReference type="InterPro" id="IPR007561">
    <property type="entry name" value="Cell_div_SepF/SepF-rel"/>
</dbReference>
<dbReference type="EMBL" id="VUNL01000018">
    <property type="protein sequence ID" value="MSV25900.1"/>
    <property type="molecule type" value="Genomic_DNA"/>
</dbReference>
<protein>
    <recommendedName>
        <fullName evidence="5">Cell division protein SepF</fullName>
    </recommendedName>
</protein>
<reference evidence="6 7" key="1">
    <citation type="submission" date="2019-08" db="EMBL/GenBank/DDBJ databases">
        <title>In-depth cultivation of the pig gut microbiome towards novel bacterial diversity and tailored functional studies.</title>
        <authorList>
            <person name="Wylensek D."/>
            <person name="Hitch T.C.A."/>
            <person name="Clavel T."/>
        </authorList>
    </citation>
    <scope>NUCLEOTIDE SEQUENCE [LARGE SCALE GENOMIC DNA]</scope>
    <source>
        <strain evidence="7">WCA-380-WT-3B3</strain>
    </source>
</reference>
<dbReference type="AlphaFoldDB" id="A0A6I2V0N1"/>
<proteinExistence type="inferred from homology"/>
<dbReference type="InterPro" id="IPR038594">
    <property type="entry name" value="SepF-like_sf"/>
</dbReference>
<dbReference type="GO" id="GO:0000917">
    <property type="term" value="P:division septum assembly"/>
    <property type="evidence" value="ECO:0007669"/>
    <property type="project" value="UniProtKB-KW"/>
</dbReference>
<dbReference type="HAMAP" id="MF_01197">
    <property type="entry name" value="SepF"/>
    <property type="match status" value="1"/>
</dbReference>
<evidence type="ECO:0000256" key="5">
    <source>
        <dbReference type="HAMAP-Rule" id="MF_01197"/>
    </source>
</evidence>
<keyword evidence="5" id="KW-0963">Cytoplasm</keyword>
<dbReference type="Pfam" id="PF04472">
    <property type="entry name" value="SepF"/>
    <property type="match status" value="1"/>
</dbReference>
<dbReference type="PANTHER" id="PTHR35798:SF1">
    <property type="entry name" value="CELL DIVISION PROTEIN SEPF"/>
    <property type="match status" value="1"/>
</dbReference>
<name>A0A6I2V0N1_9FIRM</name>
<comment type="similarity">
    <text evidence="5">Belongs to the SepF family.</text>
</comment>
<evidence type="ECO:0000256" key="4">
    <source>
        <dbReference type="ARBA" id="ARBA00044936"/>
    </source>
</evidence>
<dbReference type="PANTHER" id="PTHR35798">
    <property type="entry name" value="CELL DIVISION PROTEIN SEPF"/>
    <property type="match status" value="1"/>
</dbReference>
<evidence type="ECO:0000313" key="7">
    <source>
        <dbReference type="Proteomes" id="UP000430222"/>
    </source>
</evidence>
<dbReference type="GO" id="GO:0005737">
    <property type="term" value="C:cytoplasm"/>
    <property type="evidence" value="ECO:0007669"/>
    <property type="project" value="UniProtKB-SubCell"/>
</dbReference>
<organism evidence="6 7">
    <name type="scientific">Selenomonas montiformis</name>
    <dbReference type="NCBI Taxonomy" id="2652285"/>
    <lineage>
        <taxon>Bacteria</taxon>
        <taxon>Bacillati</taxon>
        <taxon>Bacillota</taxon>
        <taxon>Negativicutes</taxon>
        <taxon>Selenomonadales</taxon>
        <taxon>Selenomonadaceae</taxon>
        <taxon>Selenomonas</taxon>
    </lineage>
</organism>
<evidence type="ECO:0000256" key="1">
    <source>
        <dbReference type="ARBA" id="ARBA00022618"/>
    </source>
</evidence>